<evidence type="ECO:0000256" key="10">
    <source>
        <dbReference type="ARBA" id="ARBA00022975"/>
    </source>
</evidence>
<dbReference type="InterPro" id="IPR035686">
    <property type="entry name" value="CPSase_GATase1"/>
</dbReference>
<evidence type="ECO:0000256" key="13">
    <source>
        <dbReference type="HAMAP-Rule" id="MF_01209"/>
    </source>
</evidence>
<feature type="active site" description="Nucleophile" evidence="13">
    <location>
        <position position="267"/>
    </location>
</feature>
<dbReference type="Proteomes" id="UP000005380">
    <property type="component" value="Chromosome"/>
</dbReference>
<dbReference type="FunFam" id="3.40.50.880:FF:000011">
    <property type="entry name" value="Carbamoyl-phosphate synthase small chain"/>
    <property type="match status" value="1"/>
</dbReference>
<dbReference type="InterPro" id="IPR029062">
    <property type="entry name" value="Class_I_gatase-like"/>
</dbReference>
<dbReference type="NCBIfam" id="NF009475">
    <property type="entry name" value="PRK12838.1"/>
    <property type="match status" value="1"/>
</dbReference>
<dbReference type="SMART" id="SM01097">
    <property type="entry name" value="CPSase_sm_chain"/>
    <property type="match status" value="1"/>
</dbReference>
<dbReference type="PRINTS" id="PR00096">
    <property type="entry name" value="GATASE"/>
</dbReference>
<dbReference type="EMBL" id="CP007030">
    <property type="protein sequence ID" value="AHF01002.1"/>
    <property type="molecule type" value="Genomic_DNA"/>
</dbReference>
<evidence type="ECO:0000256" key="4">
    <source>
        <dbReference type="ARBA" id="ARBA00022571"/>
    </source>
</evidence>
<feature type="active site" evidence="13">
    <location>
        <position position="351"/>
    </location>
</feature>
<feature type="binding site" evidence="13">
    <location>
        <position position="268"/>
    </location>
    <ligand>
        <name>L-glutamine</name>
        <dbReference type="ChEBI" id="CHEBI:58359"/>
    </ligand>
</feature>
<dbReference type="Gene3D" id="3.50.30.20">
    <property type="entry name" value="Carbamoyl-phosphate synthase small subunit, N-terminal domain"/>
    <property type="match status" value="1"/>
</dbReference>
<evidence type="ECO:0000256" key="12">
    <source>
        <dbReference type="ARBA" id="ARBA00049285"/>
    </source>
</evidence>
<organism evidence="15 16">
    <name type="scientific">Thiomicrospira aerophila AL3</name>
    <dbReference type="NCBI Taxonomy" id="717772"/>
    <lineage>
        <taxon>Bacteria</taxon>
        <taxon>Pseudomonadati</taxon>
        <taxon>Pseudomonadota</taxon>
        <taxon>Gammaproteobacteria</taxon>
        <taxon>Thiotrichales</taxon>
        <taxon>Piscirickettsiaceae</taxon>
        <taxon>Thiomicrospira</taxon>
    </lineage>
</organism>
<dbReference type="PRINTS" id="PR00099">
    <property type="entry name" value="CPSGATASE"/>
</dbReference>
<dbReference type="GO" id="GO:0006541">
    <property type="term" value="P:glutamine metabolic process"/>
    <property type="evidence" value="ECO:0007669"/>
    <property type="project" value="InterPro"/>
</dbReference>
<comment type="subunit">
    <text evidence="13">Composed of two chains; the small (or glutamine) chain promotes the hydrolysis of glutamine to ammonia, which is used by the large (or ammonia) chain to synthesize carbamoyl phosphate. Tetramer of heterodimers (alpha,beta)4.</text>
</comment>
<dbReference type="InterPro" id="IPR036480">
    <property type="entry name" value="CarbP_synth_ssu_N_sf"/>
</dbReference>
<protein>
    <recommendedName>
        <fullName evidence="13">Carbamoyl phosphate synthase small chain</fullName>
        <ecNumber evidence="13">6.3.5.5</ecNumber>
    </recommendedName>
    <alternativeName>
        <fullName evidence="13">Carbamoyl phosphate synthetase glutamine chain</fullName>
    </alternativeName>
</protein>
<feature type="binding site" evidence="13">
    <location>
        <position position="47"/>
    </location>
    <ligand>
        <name>L-glutamine</name>
        <dbReference type="ChEBI" id="CHEBI:58359"/>
    </ligand>
</feature>
<feature type="binding site" evidence="13">
    <location>
        <position position="271"/>
    </location>
    <ligand>
        <name>L-glutamine</name>
        <dbReference type="ChEBI" id="CHEBI:58359"/>
    </ligand>
</feature>
<comment type="similarity">
    <text evidence="3 13">Belongs to the CarA family.</text>
</comment>
<name>W0DRB8_9GAMM</name>
<dbReference type="EC" id="6.3.5.5" evidence="13"/>
<feature type="region of interest" description="CPSase" evidence="13">
    <location>
        <begin position="1"/>
        <end position="190"/>
    </location>
</feature>
<proteinExistence type="inferred from homology"/>
<dbReference type="SUPFAM" id="SSF52317">
    <property type="entry name" value="Class I glutamine amidotransferase-like"/>
    <property type="match status" value="1"/>
</dbReference>
<feature type="binding site" evidence="13">
    <location>
        <position position="241"/>
    </location>
    <ligand>
        <name>L-glutamine</name>
        <dbReference type="ChEBI" id="CHEBI:58359"/>
    </ligand>
</feature>
<dbReference type="InterPro" id="IPR006274">
    <property type="entry name" value="CarbamoylP_synth_ssu"/>
</dbReference>
<evidence type="ECO:0000256" key="7">
    <source>
        <dbReference type="ARBA" id="ARBA00022741"/>
    </source>
</evidence>
<dbReference type="PRINTS" id="PR00097">
    <property type="entry name" value="ANTSNTHASEII"/>
</dbReference>
<dbReference type="HAMAP" id="MF_01209">
    <property type="entry name" value="CPSase_S_chain"/>
    <property type="match status" value="1"/>
</dbReference>
<dbReference type="STRING" id="717772.THIAE_03640"/>
<dbReference type="GO" id="GO:0006207">
    <property type="term" value="P:'de novo' pyrimidine nucleobase biosynthetic process"/>
    <property type="evidence" value="ECO:0007669"/>
    <property type="project" value="InterPro"/>
</dbReference>
<accession>W0DRB8</accession>
<dbReference type="InterPro" id="IPR017926">
    <property type="entry name" value="GATASE"/>
</dbReference>
<dbReference type="KEGG" id="tao:THIAE_03640"/>
<keyword evidence="8 13" id="KW-0067">ATP-binding</keyword>
<dbReference type="GO" id="GO:0004088">
    <property type="term" value="F:carbamoyl-phosphate synthase (glutamine-hydrolyzing) activity"/>
    <property type="evidence" value="ECO:0007669"/>
    <property type="project" value="UniProtKB-UniRule"/>
</dbReference>
<dbReference type="Pfam" id="PF00988">
    <property type="entry name" value="CPSase_sm_chain"/>
    <property type="match status" value="1"/>
</dbReference>
<dbReference type="GO" id="GO:0044205">
    <property type="term" value="P:'de novo' UMP biosynthetic process"/>
    <property type="evidence" value="ECO:0007669"/>
    <property type="project" value="UniProtKB-UniRule"/>
</dbReference>
<dbReference type="FunCoup" id="W0DRB8">
    <property type="interactions" value="559"/>
</dbReference>
<evidence type="ECO:0000256" key="6">
    <source>
        <dbReference type="ARBA" id="ARBA00022605"/>
    </source>
</evidence>
<comment type="function">
    <text evidence="13">Small subunit of the glutamine-dependent carbamoyl phosphate synthetase (CPSase). CPSase catalyzes the formation of carbamoyl phosphate from the ammonia moiety of glutamine, carbonate, and phosphate donated by ATP, constituting the first step of 2 biosynthetic pathways, one leading to arginine and/or urea and the other to pyrimidine nucleotides. The small subunit (glutamine amidotransferase) binds and cleaves glutamine to supply the large subunit with the substrate ammonia.</text>
</comment>
<dbReference type="PROSITE" id="PS51273">
    <property type="entry name" value="GATASE_TYPE_1"/>
    <property type="match status" value="1"/>
</dbReference>
<dbReference type="CDD" id="cd01744">
    <property type="entry name" value="GATase1_CPSase"/>
    <property type="match status" value="1"/>
</dbReference>
<dbReference type="OrthoDB" id="9804328at2"/>
<evidence type="ECO:0000256" key="8">
    <source>
        <dbReference type="ARBA" id="ARBA00022840"/>
    </source>
</evidence>
<evidence type="ECO:0000256" key="2">
    <source>
        <dbReference type="ARBA" id="ARBA00005077"/>
    </source>
</evidence>
<feature type="binding site" evidence="13">
    <location>
        <position position="311"/>
    </location>
    <ligand>
        <name>L-glutamine</name>
        <dbReference type="ChEBI" id="CHEBI:58359"/>
    </ligand>
</feature>
<dbReference type="UniPathway" id="UPA00070">
    <property type="reaction ID" value="UER00115"/>
</dbReference>
<feature type="active site" evidence="13">
    <location>
        <position position="353"/>
    </location>
</feature>
<comment type="pathway">
    <text evidence="2 13">Amino-acid biosynthesis; L-arginine biosynthesis; carbamoyl phosphate from bicarbonate: step 1/1.</text>
</comment>
<dbReference type="HOGENOM" id="CLU_035901_2_1_6"/>
<dbReference type="Pfam" id="PF00117">
    <property type="entry name" value="GATase"/>
    <property type="match status" value="1"/>
</dbReference>
<evidence type="ECO:0000313" key="15">
    <source>
        <dbReference type="EMBL" id="AHF01002.1"/>
    </source>
</evidence>
<dbReference type="PANTHER" id="PTHR43418">
    <property type="entry name" value="MULTIFUNCTIONAL TRYPTOPHAN BIOSYNTHESIS PROTEIN-RELATED"/>
    <property type="match status" value="1"/>
</dbReference>
<dbReference type="Gene3D" id="3.40.50.880">
    <property type="match status" value="1"/>
</dbReference>
<comment type="catalytic activity">
    <reaction evidence="11 13">
        <text>hydrogencarbonate + L-glutamine + 2 ATP + H2O = carbamoyl phosphate + L-glutamate + 2 ADP + phosphate + 2 H(+)</text>
        <dbReference type="Rhea" id="RHEA:18633"/>
        <dbReference type="ChEBI" id="CHEBI:15377"/>
        <dbReference type="ChEBI" id="CHEBI:15378"/>
        <dbReference type="ChEBI" id="CHEBI:17544"/>
        <dbReference type="ChEBI" id="CHEBI:29985"/>
        <dbReference type="ChEBI" id="CHEBI:30616"/>
        <dbReference type="ChEBI" id="CHEBI:43474"/>
        <dbReference type="ChEBI" id="CHEBI:58228"/>
        <dbReference type="ChEBI" id="CHEBI:58359"/>
        <dbReference type="ChEBI" id="CHEBI:456216"/>
        <dbReference type="EC" id="6.3.5.5"/>
    </reaction>
</comment>
<dbReference type="AlphaFoldDB" id="W0DRB8"/>
<keyword evidence="4 13" id="KW-0055">Arginine biosynthesis</keyword>
<dbReference type="RefSeq" id="WP_006459227.1">
    <property type="nucleotide sequence ID" value="NZ_CP007030.1"/>
</dbReference>
<comment type="pathway">
    <text evidence="1 13">Pyrimidine metabolism; UMP biosynthesis via de novo pathway; (S)-dihydroorotate from bicarbonate: step 1/3.</text>
</comment>
<sequence>MEASALLALADGTLFWGRAIGAQGECVGEVVFNTSMTGYQEILTDPSYFKQIVTLTYPHIGNVGVNEEDTESPNIMAQGLVVKDCPNVMSNFRATQSLPDYLKAQNVVAIADIDTRKLTRILREKGAQNGVIVAGDNIDADAAVAKAQAFAGLNGMDLAKEVTVQAPYQWHEGSWQLGQGHVDRKAEARYHVVAFDYGIKRNILRMLADRGCRLTVVPAQTPAAEVLAMNPDGVFLSNGPGDPAPCDYAITAIREVLAAQVPVFGICLGHQLLALAAGAKTLKMKFGHHGGNHPVQELDSGRVMITSQNHGFAVDPNSLPANVKVTHNSLFDGSLQGIALTDRPAFSFQGHPEASPGPHDLAPLFDQFIAQINQYRSA</sequence>
<feature type="binding site" evidence="13">
    <location>
        <position position="239"/>
    </location>
    <ligand>
        <name>L-glutamine</name>
        <dbReference type="ChEBI" id="CHEBI:58359"/>
    </ligand>
</feature>
<dbReference type="SUPFAM" id="SSF52021">
    <property type="entry name" value="Carbamoyl phosphate synthetase, small subunit N-terminal domain"/>
    <property type="match status" value="1"/>
</dbReference>
<keyword evidence="16" id="KW-1185">Reference proteome</keyword>
<evidence type="ECO:0000256" key="9">
    <source>
        <dbReference type="ARBA" id="ARBA00022962"/>
    </source>
</evidence>
<keyword evidence="9 13" id="KW-0315">Glutamine amidotransferase</keyword>
<evidence type="ECO:0000256" key="5">
    <source>
        <dbReference type="ARBA" id="ARBA00022598"/>
    </source>
</evidence>
<evidence type="ECO:0000256" key="1">
    <source>
        <dbReference type="ARBA" id="ARBA00004812"/>
    </source>
</evidence>
<keyword evidence="6 13" id="KW-0028">Amino-acid biosynthesis</keyword>
<keyword evidence="7 13" id="KW-0547">Nucleotide-binding</keyword>
<dbReference type="FunFam" id="3.50.30.20:FF:000001">
    <property type="entry name" value="Carbamoyl-phosphate synthase small chain"/>
    <property type="match status" value="1"/>
</dbReference>
<dbReference type="InterPro" id="IPR050472">
    <property type="entry name" value="Anth_synth/Amidotransfase"/>
</dbReference>
<dbReference type="InParanoid" id="W0DRB8"/>
<dbReference type="UniPathway" id="UPA00068">
    <property type="reaction ID" value="UER00171"/>
</dbReference>
<evidence type="ECO:0000313" key="16">
    <source>
        <dbReference type="Proteomes" id="UP000005380"/>
    </source>
</evidence>
<comment type="catalytic activity">
    <reaction evidence="12 13">
        <text>L-glutamine + H2O = L-glutamate + NH4(+)</text>
        <dbReference type="Rhea" id="RHEA:15889"/>
        <dbReference type="ChEBI" id="CHEBI:15377"/>
        <dbReference type="ChEBI" id="CHEBI:28938"/>
        <dbReference type="ChEBI" id="CHEBI:29985"/>
        <dbReference type="ChEBI" id="CHEBI:58359"/>
    </reaction>
</comment>
<dbReference type="NCBIfam" id="TIGR01368">
    <property type="entry name" value="CPSaseIIsmall"/>
    <property type="match status" value="1"/>
</dbReference>
<dbReference type="GO" id="GO:0004359">
    <property type="term" value="F:glutaminase activity"/>
    <property type="evidence" value="ECO:0007669"/>
    <property type="project" value="RHEA"/>
</dbReference>
<dbReference type="GO" id="GO:0006526">
    <property type="term" value="P:L-arginine biosynthetic process"/>
    <property type="evidence" value="ECO:0007669"/>
    <property type="project" value="UniProtKB-UniRule"/>
</dbReference>
<evidence type="ECO:0000256" key="3">
    <source>
        <dbReference type="ARBA" id="ARBA00007800"/>
    </source>
</evidence>
<dbReference type="eggNOG" id="COG0505">
    <property type="taxonomic scope" value="Bacteria"/>
</dbReference>
<gene>
    <name evidence="13" type="primary">carA</name>
    <name evidence="15" type="ORF">THIAE_03640</name>
</gene>
<feature type="domain" description="Carbamoyl-phosphate synthase small subunit N-terminal" evidence="14">
    <location>
        <begin position="3"/>
        <end position="133"/>
    </location>
</feature>
<keyword evidence="5 13" id="KW-0436">Ligase</keyword>
<feature type="binding site" evidence="13">
    <location>
        <position position="312"/>
    </location>
    <ligand>
        <name>L-glutamine</name>
        <dbReference type="ChEBI" id="CHEBI:58359"/>
    </ligand>
</feature>
<evidence type="ECO:0000259" key="14">
    <source>
        <dbReference type="SMART" id="SM01097"/>
    </source>
</evidence>
<feature type="binding site" evidence="13">
    <location>
        <position position="309"/>
    </location>
    <ligand>
        <name>L-glutamine</name>
        <dbReference type="ChEBI" id="CHEBI:58359"/>
    </ligand>
</feature>
<dbReference type="PANTHER" id="PTHR43418:SF7">
    <property type="entry name" value="CARBAMOYL-PHOSPHATE SYNTHASE SMALL CHAIN"/>
    <property type="match status" value="1"/>
</dbReference>
<evidence type="ECO:0000256" key="11">
    <source>
        <dbReference type="ARBA" id="ARBA00048816"/>
    </source>
</evidence>
<dbReference type="InterPro" id="IPR002474">
    <property type="entry name" value="CarbamoylP_synth_ssu_N"/>
</dbReference>
<dbReference type="GO" id="GO:0005524">
    <property type="term" value="F:ATP binding"/>
    <property type="evidence" value="ECO:0007669"/>
    <property type="project" value="UniProtKB-UniRule"/>
</dbReference>
<keyword evidence="10 13" id="KW-0665">Pyrimidine biosynthesis</keyword>
<reference evidence="15 16" key="1">
    <citation type="submission" date="2013-12" db="EMBL/GenBank/DDBJ databases">
        <authorList>
            <consortium name="DOE Joint Genome Institute"/>
            <person name="Kappler U."/>
            <person name="Huntemann M."/>
            <person name="Han J."/>
            <person name="Chen A."/>
            <person name="Kyrpides N."/>
            <person name="Mavromatis K."/>
            <person name="Markowitz V."/>
            <person name="Palaniappan K."/>
            <person name="Ivanova N."/>
            <person name="Schaumberg A."/>
            <person name="Pati A."/>
            <person name="Liolios K."/>
            <person name="Nordberg H.P."/>
            <person name="Cantor M.N."/>
            <person name="Hua S.X."/>
            <person name="Woyke T."/>
        </authorList>
    </citation>
    <scope>NUCLEOTIDE SEQUENCE [LARGE SCALE GENOMIC DNA]</scope>
    <source>
        <strain evidence="16">AL2</strain>
    </source>
</reference>